<name>A0LES4_SYNFM</name>
<dbReference type="STRING" id="335543.Sfum_0225"/>
<proteinExistence type="predicted"/>
<dbReference type="EMBL" id="CP000478">
    <property type="protein sequence ID" value="ABK15926.1"/>
    <property type="molecule type" value="Genomic_DNA"/>
</dbReference>
<keyword evidence="2" id="KW-1185">Reference proteome</keyword>
<dbReference type="AlphaFoldDB" id="A0LES4"/>
<sequence length="72" mass="8385">MVELVDGQKYRLPNGEVVTARLYDGSFILEYRRKYRYPLAVGKDGRLFLRGEGMSWTVQDLSPDEEEEQTVN</sequence>
<protein>
    <recommendedName>
        <fullName evidence="3">DUF3148 domain-containing protein</fullName>
    </recommendedName>
</protein>
<dbReference type="KEGG" id="sfu:Sfum_0225"/>
<dbReference type="HOGENOM" id="CLU_2720885_0_0_7"/>
<reference evidence="1 2" key="1">
    <citation type="submission" date="2006-10" db="EMBL/GenBank/DDBJ databases">
        <title>Complete sequence of Syntrophobacter fumaroxidans MPOB.</title>
        <authorList>
            <consortium name="US DOE Joint Genome Institute"/>
            <person name="Copeland A."/>
            <person name="Lucas S."/>
            <person name="Lapidus A."/>
            <person name="Barry K."/>
            <person name="Detter J.C."/>
            <person name="Glavina del Rio T."/>
            <person name="Hammon N."/>
            <person name="Israni S."/>
            <person name="Pitluck S."/>
            <person name="Goltsman E.G."/>
            <person name="Martinez M."/>
            <person name="Schmutz J."/>
            <person name="Larimer F."/>
            <person name="Land M."/>
            <person name="Hauser L."/>
            <person name="Kyrpides N."/>
            <person name="Kim E."/>
            <person name="Boone D.R."/>
            <person name="Brockman F."/>
            <person name="Culley D."/>
            <person name="Ferry J."/>
            <person name="Gunsalus R."/>
            <person name="McInerney M.J."/>
            <person name="Morrison M."/>
            <person name="Plugge C."/>
            <person name="Rohlin L."/>
            <person name="Scholten J."/>
            <person name="Sieber J."/>
            <person name="Stams A.J.M."/>
            <person name="Worm P."/>
            <person name="Henstra A.M."/>
            <person name="Richardson P."/>
        </authorList>
    </citation>
    <scope>NUCLEOTIDE SEQUENCE [LARGE SCALE GENOMIC DNA]</scope>
    <source>
        <strain evidence="2">DSM 10017 / MPOB</strain>
    </source>
</reference>
<dbReference type="RefSeq" id="WP_011697099.1">
    <property type="nucleotide sequence ID" value="NC_008554.1"/>
</dbReference>
<evidence type="ECO:0000313" key="1">
    <source>
        <dbReference type="EMBL" id="ABK15926.1"/>
    </source>
</evidence>
<accession>A0LES4</accession>
<dbReference type="InParanoid" id="A0LES4"/>
<organism evidence="1 2">
    <name type="scientific">Syntrophobacter fumaroxidans (strain DSM 10017 / MPOB)</name>
    <dbReference type="NCBI Taxonomy" id="335543"/>
    <lineage>
        <taxon>Bacteria</taxon>
        <taxon>Pseudomonadati</taxon>
        <taxon>Thermodesulfobacteriota</taxon>
        <taxon>Syntrophobacteria</taxon>
        <taxon>Syntrophobacterales</taxon>
        <taxon>Syntrophobacteraceae</taxon>
        <taxon>Syntrophobacter</taxon>
    </lineage>
</organism>
<evidence type="ECO:0000313" key="2">
    <source>
        <dbReference type="Proteomes" id="UP000001784"/>
    </source>
</evidence>
<evidence type="ECO:0008006" key="3">
    <source>
        <dbReference type="Google" id="ProtNLM"/>
    </source>
</evidence>
<gene>
    <name evidence="1" type="ordered locus">Sfum_0225</name>
</gene>
<dbReference type="Proteomes" id="UP000001784">
    <property type="component" value="Chromosome"/>
</dbReference>